<dbReference type="InterPro" id="IPR009057">
    <property type="entry name" value="Homeodomain-like_sf"/>
</dbReference>
<dbReference type="Gene3D" id="1.10.10.60">
    <property type="entry name" value="Homeodomain-like"/>
    <property type="match status" value="1"/>
</dbReference>
<protein>
    <submittedName>
        <fullName evidence="5">AraC-type DNA-binding protein</fullName>
    </submittedName>
</protein>
<evidence type="ECO:0000313" key="5">
    <source>
        <dbReference type="EMBL" id="SIN84322.1"/>
    </source>
</evidence>
<gene>
    <name evidence="5" type="ORF">SAMN05421769_0524</name>
</gene>
<dbReference type="PROSITE" id="PS01124">
    <property type="entry name" value="HTH_ARAC_FAMILY_2"/>
    <property type="match status" value="1"/>
</dbReference>
<keyword evidence="1" id="KW-0805">Transcription regulation</keyword>
<dbReference type="SMART" id="SM00342">
    <property type="entry name" value="HTH_ARAC"/>
    <property type="match status" value="1"/>
</dbReference>
<sequence length="194" mass="22444">MKIFIKNMVCGRCIAAVSNIFNERNIKITQISLGEVETEGEVSKADIQFIENRLEETGFERIKDATHQLVDKIKNLIIIKIGKLDIDENFLLSKFLSVEFHKDYSSLSKAFSQNENITVEQFFILQKIEKVKELLLYNEFNLTEIAGKLGYKSVQHLSSQFRSTTGFTPTEFKKLKVHNRRSLDMVQETDTKDQ</sequence>
<keyword evidence="3" id="KW-0804">Transcription</keyword>
<keyword evidence="6" id="KW-1185">Reference proteome</keyword>
<dbReference type="GO" id="GO:0043565">
    <property type="term" value="F:sequence-specific DNA binding"/>
    <property type="evidence" value="ECO:0007669"/>
    <property type="project" value="InterPro"/>
</dbReference>
<dbReference type="Proteomes" id="UP000184782">
    <property type="component" value="Unassembled WGS sequence"/>
</dbReference>
<dbReference type="EMBL" id="FSRQ01000001">
    <property type="protein sequence ID" value="SIN84322.1"/>
    <property type="molecule type" value="Genomic_DNA"/>
</dbReference>
<dbReference type="Pfam" id="PF12833">
    <property type="entry name" value="HTH_18"/>
    <property type="match status" value="1"/>
</dbReference>
<dbReference type="InterPro" id="IPR018060">
    <property type="entry name" value="HTH_AraC"/>
</dbReference>
<dbReference type="RefSeq" id="WP_074228497.1">
    <property type="nucleotide sequence ID" value="NZ_FSRQ01000001.1"/>
</dbReference>
<accession>A0A1N6EMM3</accession>
<evidence type="ECO:0000256" key="3">
    <source>
        <dbReference type="ARBA" id="ARBA00023163"/>
    </source>
</evidence>
<dbReference type="AlphaFoldDB" id="A0A1N6EMM3"/>
<dbReference type="STRING" id="59733.SAMN05421769_0524"/>
<proteinExistence type="predicted"/>
<dbReference type="PANTHER" id="PTHR43280:SF28">
    <property type="entry name" value="HTH-TYPE TRANSCRIPTIONAL ACTIVATOR RHAS"/>
    <property type="match status" value="1"/>
</dbReference>
<reference evidence="6" key="1">
    <citation type="submission" date="2016-12" db="EMBL/GenBank/DDBJ databases">
        <authorList>
            <person name="Varghese N."/>
            <person name="Submissions S."/>
        </authorList>
    </citation>
    <scope>NUCLEOTIDE SEQUENCE [LARGE SCALE GENOMIC DNA]</scope>
    <source>
        <strain evidence="6">DSM 16779</strain>
    </source>
</reference>
<dbReference type="GO" id="GO:0003700">
    <property type="term" value="F:DNA-binding transcription factor activity"/>
    <property type="evidence" value="ECO:0007669"/>
    <property type="project" value="InterPro"/>
</dbReference>
<evidence type="ECO:0000256" key="1">
    <source>
        <dbReference type="ARBA" id="ARBA00023015"/>
    </source>
</evidence>
<dbReference type="PANTHER" id="PTHR43280">
    <property type="entry name" value="ARAC-FAMILY TRANSCRIPTIONAL REGULATOR"/>
    <property type="match status" value="1"/>
</dbReference>
<name>A0A1N6EMM3_9FLAO</name>
<dbReference type="SUPFAM" id="SSF46689">
    <property type="entry name" value="Homeodomain-like"/>
    <property type="match status" value="1"/>
</dbReference>
<organism evidence="5 6">
    <name type="scientific">Chryseobacterium scophthalmum</name>
    <dbReference type="NCBI Taxonomy" id="59733"/>
    <lineage>
        <taxon>Bacteria</taxon>
        <taxon>Pseudomonadati</taxon>
        <taxon>Bacteroidota</taxon>
        <taxon>Flavobacteriia</taxon>
        <taxon>Flavobacteriales</taxon>
        <taxon>Weeksellaceae</taxon>
        <taxon>Chryseobacterium group</taxon>
        <taxon>Chryseobacterium</taxon>
    </lineage>
</organism>
<evidence type="ECO:0000313" key="6">
    <source>
        <dbReference type="Proteomes" id="UP000184782"/>
    </source>
</evidence>
<dbReference type="OrthoDB" id="952277at2"/>
<keyword evidence="2 5" id="KW-0238">DNA-binding</keyword>
<evidence type="ECO:0000256" key="2">
    <source>
        <dbReference type="ARBA" id="ARBA00023125"/>
    </source>
</evidence>
<evidence type="ECO:0000259" key="4">
    <source>
        <dbReference type="PROSITE" id="PS01124"/>
    </source>
</evidence>
<feature type="domain" description="HTH araC/xylS-type" evidence="4">
    <location>
        <begin position="105"/>
        <end position="175"/>
    </location>
</feature>